<reference evidence="2 3" key="1">
    <citation type="submission" date="2023-01" db="EMBL/GenBank/DDBJ databases">
        <authorList>
            <person name="Yang C."/>
        </authorList>
    </citation>
    <scope>NUCLEOTIDE SEQUENCE [LARGE SCALE GENOMIC DNA]</scope>
    <source>
        <strain evidence="2 3">ZJ106</strain>
    </source>
</reference>
<name>A0ABY7RI72_9NEIS</name>
<gene>
    <name evidence="2" type="ORF">PJU73_06665</name>
</gene>
<dbReference type="RefSeq" id="WP_237091319.1">
    <property type="nucleotide sequence ID" value="NZ_CP116766.1"/>
</dbReference>
<feature type="region of interest" description="Disordered" evidence="1">
    <location>
        <begin position="1"/>
        <end position="22"/>
    </location>
</feature>
<keyword evidence="3" id="KW-1185">Reference proteome</keyword>
<dbReference type="EMBL" id="CP116766">
    <property type="protein sequence ID" value="WCL71037.1"/>
    <property type="molecule type" value="Genomic_DNA"/>
</dbReference>
<organism evidence="2 3">
    <name type="scientific">Neisseria lisongii</name>
    <dbReference type="NCBI Taxonomy" id="2912188"/>
    <lineage>
        <taxon>Bacteria</taxon>
        <taxon>Pseudomonadati</taxon>
        <taxon>Pseudomonadota</taxon>
        <taxon>Betaproteobacteria</taxon>
        <taxon>Neisseriales</taxon>
        <taxon>Neisseriaceae</taxon>
        <taxon>Neisseria</taxon>
    </lineage>
</organism>
<evidence type="ECO:0000313" key="3">
    <source>
        <dbReference type="Proteomes" id="UP001221268"/>
    </source>
</evidence>
<dbReference type="Proteomes" id="UP001221268">
    <property type="component" value="Chromosome"/>
</dbReference>
<evidence type="ECO:0000313" key="2">
    <source>
        <dbReference type="EMBL" id="WCL71037.1"/>
    </source>
</evidence>
<protein>
    <submittedName>
        <fullName evidence="2">Uncharacterized protein</fullName>
    </submittedName>
</protein>
<proteinExistence type="predicted"/>
<accession>A0ABY7RI72</accession>
<evidence type="ECO:0000256" key="1">
    <source>
        <dbReference type="SAM" id="MobiDB-lite"/>
    </source>
</evidence>
<sequence length="46" mass="4862">MPYSKPSRLAAKAAGQQGRLKTEGFAKTSKASFCEAKIGQSAFPQS</sequence>